<dbReference type="NCBIfam" id="TIGR02241">
    <property type="entry name" value="conserved hypothetical phage tail region protein"/>
    <property type="match status" value="1"/>
</dbReference>
<dbReference type="GO" id="GO:0005198">
    <property type="term" value="F:structural molecule activity"/>
    <property type="evidence" value="ECO:0007669"/>
    <property type="project" value="InterPro"/>
</dbReference>
<dbReference type="InterPro" id="IPR010667">
    <property type="entry name" value="Phage_T4_Gp19"/>
</dbReference>
<evidence type="ECO:0000313" key="1">
    <source>
        <dbReference type="EMBL" id="TNJ62390.1"/>
    </source>
</evidence>
<dbReference type="AlphaFoldDB" id="A0A5C4T0T7"/>
<dbReference type="RefSeq" id="WP_139606133.1">
    <property type="nucleotide sequence ID" value="NZ_VDCQ01000060.1"/>
</dbReference>
<dbReference type="Proteomes" id="UP000307943">
    <property type="component" value="Unassembled WGS sequence"/>
</dbReference>
<dbReference type="EMBL" id="VDCQ01000060">
    <property type="protein sequence ID" value="TNJ62390.1"/>
    <property type="molecule type" value="Genomic_DNA"/>
</dbReference>
<gene>
    <name evidence="1" type="ORF">FE784_30940</name>
</gene>
<evidence type="ECO:0000313" key="2">
    <source>
        <dbReference type="Proteomes" id="UP000307943"/>
    </source>
</evidence>
<protein>
    <submittedName>
        <fullName evidence="1">Phage tail protein</fullName>
    </submittedName>
</protein>
<dbReference type="PANTHER" id="PTHR38009">
    <property type="entry name" value="CONSERVED HYPOTHETICAL PHAGE TAIL PROTEIN"/>
    <property type="match status" value="1"/>
</dbReference>
<dbReference type="Pfam" id="PF06841">
    <property type="entry name" value="Phage_T4_gp19"/>
    <property type="match status" value="1"/>
</dbReference>
<proteinExistence type="predicted"/>
<name>A0A5C4T0T7_9BACL</name>
<dbReference type="OrthoDB" id="73314at2"/>
<organism evidence="1 2">
    <name type="scientific">Paenibacillus hemerocallicola</name>
    <dbReference type="NCBI Taxonomy" id="1172614"/>
    <lineage>
        <taxon>Bacteria</taxon>
        <taxon>Bacillati</taxon>
        <taxon>Bacillota</taxon>
        <taxon>Bacilli</taxon>
        <taxon>Bacillales</taxon>
        <taxon>Paenibacillaceae</taxon>
        <taxon>Paenibacillus</taxon>
    </lineage>
</organism>
<accession>A0A5C4T0T7</accession>
<keyword evidence="2" id="KW-1185">Reference proteome</keyword>
<reference evidence="1 2" key="1">
    <citation type="submission" date="2019-05" db="EMBL/GenBank/DDBJ databases">
        <title>We sequenced the genome of Paenibacillus hemerocallicola KCTC 33185 for further insight into its adaptation and study the phylogeny of Paenibacillus.</title>
        <authorList>
            <person name="Narsing Rao M.P."/>
        </authorList>
    </citation>
    <scope>NUCLEOTIDE SEQUENCE [LARGE SCALE GENOMIC DNA]</scope>
    <source>
        <strain evidence="1 2">KCTC 33185</strain>
    </source>
</reference>
<dbReference type="InterPro" id="IPR011747">
    <property type="entry name" value="CHP02241"/>
</dbReference>
<dbReference type="PANTHER" id="PTHR38009:SF1">
    <property type="entry name" value="CONSERVED HYPOTHETICAL PHAGE TAIL PROTEIN"/>
    <property type="match status" value="1"/>
</dbReference>
<sequence>MTSVTTQRTNDAIGAFRFKVELDGLLVGGFSEVTGIQSETEVMEYPEGGLNTHVHILPKHTKYSRIVLKRGITQSSELWDWYDGVAGGTIKRKSGSVILHNHAAKELCRWNFFEAYPVKWHGPDLNATSGNVAVESIEIVHNGLKTIFSKS</sequence>
<comment type="caution">
    <text evidence="1">The sequence shown here is derived from an EMBL/GenBank/DDBJ whole genome shotgun (WGS) entry which is preliminary data.</text>
</comment>